<sequence>MITFEHDAVLKNFAARQKDSLQPRRTRPGDGRAIYLSQSDFGPLQGRRLLPKLADFNLCFPGVENQGHLSAIQAHRYRAPEVLLGCPWSYSVDIWNLGLLVRNKPPNLFLLMHTHTTQMWNLLEDISLFERPAGDDGEYDAHVHLAQMVSLLGDPPKLVIERERLLRQNRLKKSILNARGKECMNMNEFWGGPFLDDDDSIMRKDLIRRGITLSDTVKHLQDDDKEQFLDFASGMPEWLPEKRRTAMELMLHEFLEEGPRAIFMRR</sequence>
<dbReference type="GO" id="GO:0004674">
    <property type="term" value="F:protein serine/threonine kinase activity"/>
    <property type="evidence" value="ECO:0007669"/>
    <property type="project" value="UniProtKB-KW"/>
</dbReference>
<dbReference type="SUPFAM" id="SSF56112">
    <property type="entry name" value="Protein kinase-like (PK-like)"/>
    <property type="match status" value="1"/>
</dbReference>
<dbReference type="OrthoDB" id="5979581at2759"/>
<dbReference type="KEGG" id="mbrn:26243726"/>
<dbReference type="PANTHER" id="PTHR45646:SF11">
    <property type="entry name" value="SERINE_THREONINE-PROTEIN KINASE DOA"/>
    <property type="match status" value="1"/>
</dbReference>
<dbReference type="GO" id="GO:0043484">
    <property type="term" value="P:regulation of RNA splicing"/>
    <property type="evidence" value="ECO:0007669"/>
    <property type="project" value="TreeGrafter"/>
</dbReference>
<evidence type="ECO:0000313" key="7">
    <source>
        <dbReference type="EMBL" id="QLI71548.1"/>
    </source>
</evidence>
<evidence type="ECO:0000256" key="1">
    <source>
        <dbReference type="ARBA" id="ARBA00022527"/>
    </source>
</evidence>
<evidence type="ECO:0000256" key="2">
    <source>
        <dbReference type="ARBA" id="ARBA00022679"/>
    </source>
</evidence>
<dbReference type="Gene3D" id="1.10.510.10">
    <property type="entry name" value="Transferase(Phosphotransferase) domain 1"/>
    <property type="match status" value="2"/>
</dbReference>
<keyword evidence="4 7" id="KW-0418">Kinase</keyword>
<keyword evidence="5" id="KW-0067">ATP-binding</keyword>
<dbReference type="RefSeq" id="XP_065987269.1">
    <property type="nucleotide sequence ID" value="XM_066131221.1"/>
</dbReference>
<feature type="domain" description="Protein kinase" evidence="6">
    <location>
        <begin position="1"/>
        <end position="255"/>
    </location>
</feature>
<dbReference type="Pfam" id="PF00069">
    <property type="entry name" value="Pkinase"/>
    <property type="match status" value="1"/>
</dbReference>
<dbReference type="AlphaFoldDB" id="A0A7D5Z9R3"/>
<evidence type="ECO:0000313" key="8">
    <source>
        <dbReference type="Proteomes" id="UP000510686"/>
    </source>
</evidence>
<reference evidence="7 8" key="1">
    <citation type="submission" date="2020-07" db="EMBL/GenBank/DDBJ databases">
        <title>Telomere length de novo assembly of all 7 chromosomes of the fungus, Metarhizium brunneum, using a novel assembly pipeline.</title>
        <authorList>
            <person name="Saud z."/>
            <person name="Kortsinoglou A."/>
            <person name="Kouvelis V.N."/>
            <person name="Butt T.M."/>
        </authorList>
    </citation>
    <scope>NUCLEOTIDE SEQUENCE [LARGE SCALE GENOMIC DNA]</scope>
    <source>
        <strain evidence="7 8">4556</strain>
    </source>
</reference>
<evidence type="ECO:0000256" key="4">
    <source>
        <dbReference type="ARBA" id="ARBA00022777"/>
    </source>
</evidence>
<dbReference type="Proteomes" id="UP000510686">
    <property type="component" value="Chromosome 5"/>
</dbReference>
<organism evidence="7 8">
    <name type="scientific">Metarhizium brunneum</name>
    <dbReference type="NCBI Taxonomy" id="500148"/>
    <lineage>
        <taxon>Eukaryota</taxon>
        <taxon>Fungi</taxon>
        <taxon>Dikarya</taxon>
        <taxon>Ascomycota</taxon>
        <taxon>Pezizomycotina</taxon>
        <taxon>Sordariomycetes</taxon>
        <taxon>Hypocreomycetidae</taxon>
        <taxon>Hypocreales</taxon>
        <taxon>Clavicipitaceae</taxon>
        <taxon>Metarhizium</taxon>
    </lineage>
</organism>
<dbReference type="GO" id="GO:0005634">
    <property type="term" value="C:nucleus"/>
    <property type="evidence" value="ECO:0007669"/>
    <property type="project" value="TreeGrafter"/>
</dbReference>
<keyword evidence="8" id="KW-1185">Reference proteome</keyword>
<name>A0A7D5Z9R3_9HYPO</name>
<keyword evidence="3" id="KW-0547">Nucleotide-binding</keyword>
<gene>
    <name evidence="7" type="primary">Dyrk3</name>
    <name evidence="7" type="ORF">G6M90_00g083270</name>
</gene>
<dbReference type="EMBL" id="CP058936">
    <property type="protein sequence ID" value="QLI71548.1"/>
    <property type="molecule type" value="Genomic_DNA"/>
</dbReference>
<dbReference type="PROSITE" id="PS50011">
    <property type="entry name" value="PROTEIN_KINASE_DOM"/>
    <property type="match status" value="1"/>
</dbReference>
<evidence type="ECO:0000256" key="3">
    <source>
        <dbReference type="ARBA" id="ARBA00022741"/>
    </source>
</evidence>
<keyword evidence="2" id="KW-0808">Transferase</keyword>
<accession>A0A7D5Z9R3</accession>
<evidence type="ECO:0000259" key="6">
    <source>
        <dbReference type="PROSITE" id="PS50011"/>
    </source>
</evidence>
<dbReference type="GeneID" id="26243726"/>
<dbReference type="InterPro" id="IPR000719">
    <property type="entry name" value="Prot_kinase_dom"/>
</dbReference>
<dbReference type="InterPro" id="IPR051175">
    <property type="entry name" value="CLK_kinases"/>
</dbReference>
<protein>
    <submittedName>
        <fullName evidence="7">Dual specificity tyrosine-phosphorylation-regulated kinase 3</fullName>
    </submittedName>
</protein>
<dbReference type="PANTHER" id="PTHR45646">
    <property type="entry name" value="SERINE/THREONINE-PROTEIN KINASE DOA-RELATED"/>
    <property type="match status" value="1"/>
</dbReference>
<dbReference type="GO" id="GO:0005524">
    <property type="term" value="F:ATP binding"/>
    <property type="evidence" value="ECO:0007669"/>
    <property type="project" value="UniProtKB-KW"/>
</dbReference>
<evidence type="ECO:0000256" key="5">
    <source>
        <dbReference type="ARBA" id="ARBA00022840"/>
    </source>
</evidence>
<proteinExistence type="predicted"/>
<dbReference type="InterPro" id="IPR011009">
    <property type="entry name" value="Kinase-like_dom_sf"/>
</dbReference>
<keyword evidence="1" id="KW-0723">Serine/threonine-protein kinase</keyword>